<feature type="transmembrane region" description="Helical" evidence="6">
    <location>
        <begin position="72"/>
        <end position="92"/>
    </location>
</feature>
<protein>
    <submittedName>
        <fullName evidence="7">LysE family transporter</fullName>
    </submittedName>
</protein>
<evidence type="ECO:0000256" key="6">
    <source>
        <dbReference type="SAM" id="Phobius"/>
    </source>
</evidence>
<organism evidence="7 8">
    <name type="scientific">Sporosarcina soli</name>
    <dbReference type="NCBI Taxonomy" id="334736"/>
    <lineage>
        <taxon>Bacteria</taxon>
        <taxon>Bacillati</taxon>
        <taxon>Bacillota</taxon>
        <taxon>Bacilli</taxon>
        <taxon>Bacillales</taxon>
        <taxon>Caryophanaceae</taxon>
        <taxon>Sporosarcina</taxon>
    </lineage>
</organism>
<evidence type="ECO:0000313" key="8">
    <source>
        <dbReference type="Proteomes" id="UP001596109"/>
    </source>
</evidence>
<dbReference type="PANTHER" id="PTHR30086">
    <property type="entry name" value="ARGININE EXPORTER PROTEIN ARGO"/>
    <property type="match status" value="1"/>
</dbReference>
<evidence type="ECO:0000256" key="3">
    <source>
        <dbReference type="ARBA" id="ARBA00022692"/>
    </source>
</evidence>
<evidence type="ECO:0000313" key="7">
    <source>
        <dbReference type="EMBL" id="MFC5587439.1"/>
    </source>
</evidence>
<evidence type="ECO:0000256" key="4">
    <source>
        <dbReference type="ARBA" id="ARBA00022989"/>
    </source>
</evidence>
<reference evidence="8" key="1">
    <citation type="journal article" date="2019" name="Int. J. Syst. Evol. Microbiol.">
        <title>The Global Catalogue of Microorganisms (GCM) 10K type strain sequencing project: providing services to taxonomists for standard genome sequencing and annotation.</title>
        <authorList>
            <consortium name="The Broad Institute Genomics Platform"/>
            <consortium name="The Broad Institute Genome Sequencing Center for Infectious Disease"/>
            <person name="Wu L."/>
            <person name="Ma J."/>
        </authorList>
    </citation>
    <scope>NUCLEOTIDE SEQUENCE [LARGE SCALE GENOMIC DNA]</scope>
    <source>
        <strain evidence="8">CGMCC 4.1434</strain>
    </source>
</reference>
<dbReference type="PANTHER" id="PTHR30086:SF20">
    <property type="entry name" value="ARGININE EXPORTER PROTEIN ARGO-RELATED"/>
    <property type="match status" value="1"/>
</dbReference>
<evidence type="ECO:0000256" key="2">
    <source>
        <dbReference type="ARBA" id="ARBA00022475"/>
    </source>
</evidence>
<feature type="transmembrane region" description="Helical" evidence="6">
    <location>
        <begin position="6"/>
        <end position="25"/>
    </location>
</feature>
<accession>A0ABW0TEW8</accession>
<name>A0ABW0TEW8_9BACL</name>
<keyword evidence="5 6" id="KW-0472">Membrane</keyword>
<feature type="transmembrane region" description="Helical" evidence="6">
    <location>
        <begin position="46"/>
        <end position="66"/>
    </location>
</feature>
<dbReference type="RefSeq" id="WP_381429449.1">
    <property type="nucleotide sequence ID" value="NZ_JBHSNO010000001.1"/>
</dbReference>
<dbReference type="EMBL" id="JBHSNO010000001">
    <property type="protein sequence ID" value="MFC5587439.1"/>
    <property type="molecule type" value="Genomic_DNA"/>
</dbReference>
<dbReference type="Pfam" id="PF01810">
    <property type="entry name" value="LysE"/>
    <property type="match status" value="1"/>
</dbReference>
<keyword evidence="8" id="KW-1185">Reference proteome</keyword>
<comment type="caution">
    <text evidence="7">The sequence shown here is derived from an EMBL/GenBank/DDBJ whole genome shotgun (WGS) entry which is preliminary data.</text>
</comment>
<dbReference type="InterPro" id="IPR001123">
    <property type="entry name" value="LeuE-type"/>
</dbReference>
<evidence type="ECO:0000256" key="1">
    <source>
        <dbReference type="ARBA" id="ARBA00004651"/>
    </source>
</evidence>
<evidence type="ECO:0000256" key="5">
    <source>
        <dbReference type="ARBA" id="ARBA00023136"/>
    </source>
</evidence>
<proteinExistence type="predicted"/>
<keyword evidence="4 6" id="KW-1133">Transmembrane helix</keyword>
<keyword evidence="2" id="KW-1003">Cell membrane</keyword>
<feature type="transmembrane region" description="Helical" evidence="6">
    <location>
        <begin position="142"/>
        <end position="166"/>
    </location>
</feature>
<feature type="transmembrane region" description="Helical" evidence="6">
    <location>
        <begin position="112"/>
        <end position="136"/>
    </location>
</feature>
<gene>
    <name evidence="7" type="ORF">ACFPRA_00770</name>
</gene>
<keyword evidence="3 6" id="KW-0812">Transmembrane</keyword>
<feature type="transmembrane region" description="Helical" evidence="6">
    <location>
        <begin position="178"/>
        <end position="198"/>
    </location>
</feature>
<dbReference type="Proteomes" id="UP001596109">
    <property type="component" value="Unassembled WGS sequence"/>
</dbReference>
<sequence>MDFDMGVQVLFSFVIYVLINAFTPGPGNILAFNTMTNFGWKRGKPLYFGIFTGYFFVQALCAFFIYGLENLINPIMTVLTYAGAIYIVWLAYQIAISKSDNQISVKQPSFWIGFVLQIVNVKIFLFGITSLTGYVIPYYASLGMLLFFEMIIAAIGTLATLTWILFGGLFQKTYFKHFRIINIVLAIVLLQCAVELLLQ</sequence>
<comment type="subcellular location">
    <subcellularLocation>
        <location evidence="1">Cell membrane</location>
        <topology evidence="1">Multi-pass membrane protein</topology>
    </subcellularLocation>
</comment>